<dbReference type="OrthoDB" id="9805098at2"/>
<evidence type="ECO:0000256" key="2">
    <source>
        <dbReference type="ARBA" id="ARBA00022649"/>
    </source>
</evidence>
<evidence type="ECO:0000256" key="1">
    <source>
        <dbReference type="ARBA" id="ARBA00006226"/>
    </source>
</evidence>
<dbReference type="SUPFAM" id="SSF143011">
    <property type="entry name" value="RelE-like"/>
    <property type="match status" value="1"/>
</dbReference>
<dbReference type="RefSeq" id="WP_090392383.1">
    <property type="nucleotide sequence ID" value="NZ_FMZO01000017.1"/>
</dbReference>
<evidence type="ECO:0000313" key="4">
    <source>
        <dbReference type="Proteomes" id="UP000198757"/>
    </source>
</evidence>
<reference evidence="4" key="1">
    <citation type="submission" date="2016-10" db="EMBL/GenBank/DDBJ databases">
        <authorList>
            <person name="Varghese N."/>
            <person name="Submissions S."/>
        </authorList>
    </citation>
    <scope>NUCLEOTIDE SEQUENCE [LARGE SCALE GENOMIC DNA]</scope>
    <source>
        <strain evidence="4">DSM 25811 / CCM 8410 / LMG 26954 / E90</strain>
    </source>
</reference>
<accession>A0A1G6Z6D8</accession>
<gene>
    <name evidence="3" type="ORF">SAMN04487894_11750</name>
</gene>
<sequence length="85" mass="9763">MIKYTVILSGKVSKQLDKLSDTVAAPIFKAIRKLQQNPRPPGYCKLTARDGYRIRVGDYRIIYNIIDSKLIIEVIAIGHRKDIYQ</sequence>
<name>A0A1G6Z6D8_NIADE</name>
<dbReference type="AlphaFoldDB" id="A0A1G6Z6D8"/>
<dbReference type="EMBL" id="FMZO01000017">
    <property type="protein sequence ID" value="SDD97435.1"/>
    <property type="molecule type" value="Genomic_DNA"/>
</dbReference>
<dbReference type="PANTHER" id="PTHR35601">
    <property type="entry name" value="TOXIN RELE"/>
    <property type="match status" value="1"/>
</dbReference>
<proteinExistence type="inferred from homology"/>
<dbReference type="InterPro" id="IPR035093">
    <property type="entry name" value="RelE/ParE_toxin_dom_sf"/>
</dbReference>
<dbReference type="Gene3D" id="3.30.2310.20">
    <property type="entry name" value="RelE-like"/>
    <property type="match status" value="1"/>
</dbReference>
<dbReference type="PANTHER" id="PTHR35601:SF1">
    <property type="entry name" value="TOXIN RELE"/>
    <property type="match status" value="1"/>
</dbReference>
<evidence type="ECO:0000313" key="3">
    <source>
        <dbReference type="EMBL" id="SDD97435.1"/>
    </source>
</evidence>
<organism evidence="3 4">
    <name type="scientific">Niabella drilacis (strain DSM 25811 / CCM 8410 / CCUG 62505 / LMG 26954 / E90)</name>
    <dbReference type="NCBI Taxonomy" id="1285928"/>
    <lineage>
        <taxon>Bacteria</taxon>
        <taxon>Pseudomonadati</taxon>
        <taxon>Bacteroidota</taxon>
        <taxon>Chitinophagia</taxon>
        <taxon>Chitinophagales</taxon>
        <taxon>Chitinophagaceae</taxon>
        <taxon>Niabella</taxon>
    </lineage>
</organism>
<dbReference type="InterPro" id="IPR007712">
    <property type="entry name" value="RelE/ParE_toxin"/>
</dbReference>
<dbReference type="STRING" id="1285928.SAMN04487894_11750"/>
<protein>
    <submittedName>
        <fullName evidence="3">mRNA interferase RelE/StbE</fullName>
    </submittedName>
</protein>
<dbReference type="Pfam" id="PF05016">
    <property type="entry name" value="ParE_toxin"/>
    <property type="match status" value="1"/>
</dbReference>
<keyword evidence="4" id="KW-1185">Reference proteome</keyword>
<comment type="similarity">
    <text evidence="1">Belongs to the RelE toxin family.</text>
</comment>
<dbReference type="Proteomes" id="UP000198757">
    <property type="component" value="Unassembled WGS sequence"/>
</dbReference>
<keyword evidence="2" id="KW-1277">Toxin-antitoxin system</keyword>